<organism evidence="2 3">
    <name type="scientific">Janthinobacterium agaricidamnosum NBRC 102515 = DSM 9628</name>
    <dbReference type="NCBI Taxonomy" id="1349767"/>
    <lineage>
        <taxon>Bacteria</taxon>
        <taxon>Pseudomonadati</taxon>
        <taxon>Pseudomonadota</taxon>
        <taxon>Betaproteobacteria</taxon>
        <taxon>Burkholderiales</taxon>
        <taxon>Oxalobacteraceae</taxon>
        <taxon>Janthinobacterium</taxon>
    </lineage>
</organism>
<dbReference type="AlphaFoldDB" id="W0V8Y2"/>
<dbReference type="PATRIC" id="fig|1349767.4.peg.28"/>
<dbReference type="InterPro" id="IPR037053">
    <property type="entry name" value="Phage_tail_collar_dom_sf"/>
</dbReference>
<dbReference type="SUPFAM" id="SSF88874">
    <property type="entry name" value="Receptor-binding domain of short tail fibre protein gp12"/>
    <property type="match status" value="1"/>
</dbReference>
<reference evidence="2 3" key="1">
    <citation type="journal article" date="2015" name="Genome Announc.">
        <title>Genome Sequence of Mushroom Soft-Rot Pathogen Janthinobacterium agaricidamnosum.</title>
        <authorList>
            <person name="Graupner K."/>
            <person name="Lackner G."/>
            <person name="Hertweck C."/>
        </authorList>
    </citation>
    <scope>NUCLEOTIDE SEQUENCE [LARGE SCALE GENOMIC DNA]</scope>
    <source>
        <strain evidence="3">NBRC 102515 / DSM 9628</strain>
    </source>
</reference>
<evidence type="ECO:0000259" key="1">
    <source>
        <dbReference type="Pfam" id="PF07484"/>
    </source>
</evidence>
<feature type="domain" description="Phage tail collar" evidence="1">
    <location>
        <begin position="6"/>
        <end position="62"/>
    </location>
</feature>
<dbReference type="EMBL" id="HG322949">
    <property type="protein sequence ID" value="CDG84040.1"/>
    <property type="molecule type" value="Genomic_DNA"/>
</dbReference>
<dbReference type="RefSeq" id="WP_038493970.1">
    <property type="nucleotide sequence ID" value="NZ_BCTH01000055.1"/>
</dbReference>
<proteinExistence type="predicted"/>
<evidence type="ECO:0000313" key="3">
    <source>
        <dbReference type="Proteomes" id="UP000027604"/>
    </source>
</evidence>
<dbReference type="Pfam" id="PF07484">
    <property type="entry name" value="Collar"/>
    <property type="match status" value="1"/>
</dbReference>
<gene>
    <name evidence="2" type="ORF">GJA_3422</name>
</gene>
<protein>
    <submittedName>
        <fullName evidence="2">Phage Tail Collar domain protein</fullName>
    </submittedName>
</protein>
<dbReference type="HOGENOM" id="CLU_087872_1_1_4"/>
<dbReference type="OrthoDB" id="8613813at2"/>
<sequence>MDMFLGTIIGVGFNFPPRGWMSCNGQLLSISQNSALFALLGTQYGGDGVTTFGLPDLRGRIPAGTNQGITGRIVADNGTTGGAVNTTFTAPGTGAATVTLTVPNLPAHNHTATFTASGGSSTTVAIKVSTDNATTATPTSTSYLAVGKSSGAVTPYLYRDNIGSGSTTLASDMATVSGGGSGGTVTVNNTGSGTPLTAPVTVTTNGSVATVPPFQGVLYIICVEGIFPSRN</sequence>
<keyword evidence="3" id="KW-1185">Reference proteome</keyword>
<dbReference type="KEGG" id="jag:GJA_3422"/>
<dbReference type="Gene3D" id="3.90.1340.10">
    <property type="entry name" value="Phage tail collar domain"/>
    <property type="match status" value="1"/>
</dbReference>
<accession>W0V8Y2</accession>
<dbReference type="eggNOG" id="COG4675">
    <property type="taxonomic scope" value="Bacteria"/>
</dbReference>
<evidence type="ECO:0000313" key="2">
    <source>
        <dbReference type="EMBL" id="CDG84040.1"/>
    </source>
</evidence>
<dbReference type="STRING" id="1349767.GJA_3422"/>
<dbReference type="Proteomes" id="UP000027604">
    <property type="component" value="Chromosome I"/>
</dbReference>
<name>W0V8Y2_9BURK</name>
<dbReference type="InterPro" id="IPR011083">
    <property type="entry name" value="Phage_tail_collar_dom"/>
</dbReference>